<dbReference type="EC" id="4.2.99.20" evidence="2"/>
<dbReference type="GO" id="GO:0070205">
    <property type="term" value="F:2-succinyl-6-hydroxy-2,4-cyclohexadiene-1-carboxylate synthase activity"/>
    <property type="evidence" value="ECO:0007669"/>
    <property type="project" value="UniProtKB-EC"/>
</dbReference>
<evidence type="ECO:0000313" key="5">
    <source>
        <dbReference type="Proteomes" id="UP000439591"/>
    </source>
</evidence>
<organism evidence="2 4">
    <name type="scientific">Zhongshania aliphaticivorans</name>
    <dbReference type="NCBI Taxonomy" id="1470434"/>
    <lineage>
        <taxon>Bacteria</taxon>
        <taxon>Pseudomonadati</taxon>
        <taxon>Pseudomonadota</taxon>
        <taxon>Gammaproteobacteria</taxon>
        <taxon>Cellvibrionales</taxon>
        <taxon>Spongiibacteraceae</taxon>
        <taxon>Zhongshania</taxon>
    </lineage>
</organism>
<protein>
    <submittedName>
        <fullName evidence="2">2-succinyl-6-hydroxy-2,4-cyclohexadiene-1-carboxy late synthase</fullName>
        <ecNumber evidence="2">4.2.99.20</ecNumber>
    </submittedName>
</protein>
<dbReference type="Gene3D" id="3.40.50.1820">
    <property type="entry name" value="alpha/beta hydrolase"/>
    <property type="match status" value="1"/>
</dbReference>
<dbReference type="SUPFAM" id="SSF53474">
    <property type="entry name" value="alpha/beta-Hydrolases"/>
    <property type="match status" value="1"/>
</dbReference>
<dbReference type="Proteomes" id="UP000435877">
    <property type="component" value="Unassembled WGS sequence"/>
</dbReference>
<evidence type="ECO:0000313" key="2">
    <source>
        <dbReference type="EMBL" id="CAA0095067.1"/>
    </source>
</evidence>
<dbReference type="InterPro" id="IPR000073">
    <property type="entry name" value="AB_hydrolase_1"/>
</dbReference>
<dbReference type="EMBL" id="CACSIK010000001">
    <property type="protein sequence ID" value="CAA0095067.1"/>
    <property type="molecule type" value="Genomic_DNA"/>
</dbReference>
<keyword evidence="2" id="KW-0456">Lyase</keyword>
<evidence type="ECO:0000313" key="4">
    <source>
        <dbReference type="Proteomes" id="UP000435877"/>
    </source>
</evidence>
<gene>
    <name evidence="2" type="primary">menH_3</name>
    <name evidence="3" type="synonym">menH_2</name>
    <name evidence="2" type="ORF">IHBHHGIJ_02667</name>
    <name evidence="3" type="ORF">KFEGEMFD_02854</name>
</gene>
<keyword evidence="4" id="KW-1185">Reference proteome</keyword>
<dbReference type="Pfam" id="PF12697">
    <property type="entry name" value="Abhydrolase_6"/>
    <property type="match status" value="1"/>
</dbReference>
<dbReference type="OrthoDB" id="5290302at2"/>
<dbReference type="EMBL" id="CACSIM010000004">
    <property type="protein sequence ID" value="CAA0112847.1"/>
    <property type="molecule type" value="Genomic_DNA"/>
</dbReference>
<sequence length="266" mass="29986">MTKPRPTSGMASQAIKHWIFLRGLSREHAHWGDFIQRCEIELGWHCYTIDLPGFGSEHQRPSPTSIAEIRQDVQSRLPKELSANTQPIGIIALSLGGMVALDWLANDPENIYEAILIGTSAADCGLSKRLKFNAIPSTLYALFAMTARKQEHAILTMVSNNRHRHAEALDLWCRIRELRPTKKQNVIRQLIAASRFNSPSAQSLNNIKGHFISSRADRMVSFQCSEYLAKKYHWPLTLHNTAGHDLPIDDADWLIHTLKSISGQTC</sequence>
<dbReference type="Proteomes" id="UP000439591">
    <property type="component" value="Unassembled WGS sequence"/>
</dbReference>
<reference evidence="4 5" key="1">
    <citation type="submission" date="2019-11" db="EMBL/GenBank/DDBJ databases">
        <authorList>
            <person name="Holert J."/>
        </authorList>
    </citation>
    <scope>NUCLEOTIDE SEQUENCE [LARGE SCALE GENOMIC DNA]</scope>
    <source>
        <strain evidence="3">BC3_2A</strain>
        <strain evidence="2">SB11_1A</strain>
    </source>
</reference>
<accession>A0A5S9NWM7</accession>
<proteinExistence type="predicted"/>
<evidence type="ECO:0000313" key="3">
    <source>
        <dbReference type="EMBL" id="CAA0112847.1"/>
    </source>
</evidence>
<dbReference type="InterPro" id="IPR029058">
    <property type="entry name" value="AB_hydrolase_fold"/>
</dbReference>
<name>A0A5S9NWM7_9GAMM</name>
<evidence type="ECO:0000259" key="1">
    <source>
        <dbReference type="Pfam" id="PF12697"/>
    </source>
</evidence>
<dbReference type="RefSeq" id="WP_159269178.1">
    <property type="nucleotide sequence ID" value="NZ_CACSIK010000001.1"/>
</dbReference>
<dbReference type="AlphaFoldDB" id="A0A5S9NWM7"/>
<feature type="domain" description="AB hydrolase-1" evidence="1">
    <location>
        <begin position="19"/>
        <end position="254"/>
    </location>
</feature>